<dbReference type="EMBL" id="CARXXK010000001">
    <property type="protein sequence ID" value="CAI6351146.1"/>
    <property type="molecule type" value="Genomic_DNA"/>
</dbReference>
<gene>
    <name evidence="1" type="ORF">MEUPH1_LOCUS7522</name>
</gene>
<reference evidence="1 2" key="1">
    <citation type="submission" date="2023-01" db="EMBL/GenBank/DDBJ databases">
        <authorList>
            <person name="Whitehead M."/>
        </authorList>
    </citation>
    <scope>NUCLEOTIDE SEQUENCE [LARGE SCALE GENOMIC DNA]</scope>
</reference>
<dbReference type="AlphaFoldDB" id="A0AAV0W5Y0"/>
<evidence type="ECO:0000313" key="1">
    <source>
        <dbReference type="EMBL" id="CAI6351146.1"/>
    </source>
</evidence>
<name>A0AAV0W5Y0_9HEMI</name>
<protein>
    <submittedName>
        <fullName evidence="1">Uncharacterized protein</fullName>
    </submittedName>
</protein>
<proteinExistence type="predicted"/>
<comment type="caution">
    <text evidence="1">The sequence shown here is derived from an EMBL/GenBank/DDBJ whole genome shotgun (WGS) entry which is preliminary data.</text>
</comment>
<accession>A0AAV0W5Y0</accession>
<organism evidence="1 2">
    <name type="scientific">Macrosiphum euphorbiae</name>
    <name type="common">potato aphid</name>
    <dbReference type="NCBI Taxonomy" id="13131"/>
    <lineage>
        <taxon>Eukaryota</taxon>
        <taxon>Metazoa</taxon>
        <taxon>Ecdysozoa</taxon>
        <taxon>Arthropoda</taxon>
        <taxon>Hexapoda</taxon>
        <taxon>Insecta</taxon>
        <taxon>Pterygota</taxon>
        <taxon>Neoptera</taxon>
        <taxon>Paraneoptera</taxon>
        <taxon>Hemiptera</taxon>
        <taxon>Sternorrhyncha</taxon>
        <taxon>Aphidomorpha</taxon>
        <taxon>Aphidoidea</taxon>
        <taxon>Aphididae</taxon>
        <taxon>Macrosiphini</taxon>
        <taxon>Macrosiphum</taxon>
    </lineage>
</organism>
<dbReference type="Proteomes" id="UP001160148">
    <property type="component" value="Unassembled WGS sequence"/>
</dbReference>
<evidence type="ECO:0000313" key="2">
    <source>
        <dbReference type="Proteomes" id="UP001160148"/>
    </source>
</evidence>
<sequence length="215" mass="24157">MAKGKKGIEYRQRLKELKNKLKPYRNKQTVNLLRVITGSSGVQLDNYWESLESVLTGQYSSRVVQERIQSVVNMITENQEKNTKAASHSNSIGHKTLMNEFEHFNFESKANESDNVTHVDIDSKANVLGDVRYVSVDSKASVLGNMTHGNINSNSNVWQDTIDSKANVLGNMTHGNINPNSNVWQGTVDTKANMINRLQHLHIGSGCSSDCYRRF</sequence>
<keyword evidence="2" id="KW-1185">Reference proteome</keyword>